<accession>L8JUW5</accession>
<comment type="caution">
    <text evidence="3">The sequence shown here is derived from an EMBL/GenBank/DDBJ whole genome shotgun (WGS) entry which is preliminary data.</text>
</comment>
<proteinExistence type="predicted"/>
<dbReference type="AlphaFoldDB" id="L8JUW5"/>
<dbReference type="Gene3D" id="3.90.180.10">
    <property type="entry name" value="Medium-chain alcohol dehydrogenases, catalytic domain"/>
    <property type="match status" value="1"/>
</dbReference>
<dbReference type="Pfam" id="PF13602">
    <property type="entry name" value="ADH_zinc_N_2"/>
    <property type="match status" value="1"/>
</dbReference>
<dbReference type="SUPFAM" id="SSF51735">
    <property type="entry name" value="NAD(P)-binding Rossmann-fold domains"/>
    <property type="match status" value="1"/>
</dbReference>
<dbReference type="STRING" id="1237149.C900_02018"/>
<dbReference type="RefSeq" id="WP_009579465.1">
    <property type="nucleotide sequence ID" value="NZ_AMZN01000029.1"/>
</dbReference>
<sequence>MKAMVYRKYGSPEQLQLIEVDKPVPKAYEVLVKVKNASVNSWDWDLITGKPLIYRLLFGILKPGFPIIGSDIAGTVEAVGSEVQYLKPGTEVFGDISGIGFGAFAEYVAVPENLLAVKSVKMTFEEAAAIPQAGVLALQGLRKGGIKTRRRVLINGAGGGVGTFAIQIARLWGAEVTAVDKYDKRDMLRSLGADYFIDYTKKDFTQTGQKYDLILDVLAERSVFDYRRALNSGGSLVIVGGAVFTLLQTGILGKWISGKNRSLSLLAHRPNKDDLEELKTMFDSGSVKPIIDKVYPLADLPQAIRMLGEGQIKGKVVIKMNG</sequence>
<dbReference type="InterPro" id="IPR050700">
    <property type="entry name" value="YIM1/Zinc_Alcohol_DH_Fams"/>
</dbReference>
<keyword evidence="1" id="KW-0472">Membrane</keyword>
<protein>
    <submittedName>
        <fullName evidence="3">Putative zinc-binding oxidoreductase</fullName>
    </submittedName>
</protein>
<dbReference type="SUPFAM" id="SSF50129">
    <property type="entry name" value="GroES-like"/>
    <property type="match status" value="1"/>
</dbReference>
<dbReference type="InterPro" id="IPR013154">
    <property type="entry name" value="ADH-like_N"/>
</dbReference>
<reference evidence="3 4" key="1">
    <citation type="submission" date="2012-12" db="EMBL/GenBank/DDBJ databases">
        <title>Genome assembly of Fulvivirga imtechensis AK7.</title>
        <authorList>
            <person name="Nupur N."/>
            <person name="Khatri I."/>
            <person name="Kumar R."/>
            <person name="Subramanian S."/>
            <person name="Pinnaka A."/>
        </authorList>
    </citation>
    <scope>NUCLEOTIDE SEQUENCE [LARGE SCALE GENOMIC DNA]</scope>
    <source>
        <strain evidence="3 4">AK7</strain>
    </source>
</reference>
<dbReference type="GO" id="GO:0016491">
    <property type="term" value="F:oxidoreductase activity"/>
    <property type="evidence" value="ECO:0007669"/>
    <property type="project" value="InterPro"/>
</dbReference>
<dbReference type="PATRIC" id="fig|1237149.3.peg.1973"/>
<keyword evidence="1" id="KW-1133">Transmembrane helix</keyword>
<evidence type="ECO:0000259" key="2">
    <source>
        <dbReference type="SMART" id="SM00829"/>
    </source>
</evidence>
<dbReference type="InterPro" id="IPR020843">
    <property type="entry name" value="ER"/>
</dbReference>
<feature type="domain" description="Enoyl reductase (ER)" evidence="2">
    <location>
        <begin position="10"/>
        <end position="318"/>
    </location>
</feature>
<dbReference type="Pfam" id="PF08240">
    <property type="entry name" value="ADH_N"/>
    <property type="match status" value="1"/>
</dbReference>
<keyword evidence="1" id="KW-0812">Transmembrane</keyword>
<evidence type="ECO:0000313" key="4">
    <source>
        <dbReference type="Proteomes" id="UP000011135"/>
    </source>
</evidence>
<gene>
    <name evidence="3" type="ORF">C900_02018</name>
</gene>
<dbReference type="eggNOG" id="COG0604">
    <property type="taxonomic scope" value="Bacteria"/>
</dbReference>
<dbReference type="PANTHER" id="PTHR11695:SF294">
    <property type="entry name" value="RETICULON-4-INTERACTING PROTEIN 1, MITOCHONDRIAL"/>
    <property type="match status" value="1"/>
</dbReference>
<organism evidence="3 4">
    <name type="scientific">Fulvivirga imtechensis AK7</name>
    <dbReference type="NCBI Taxonomy" id="1237149"/>
    <lineage>
        <taxon>Bacteria</taxon>
        <taxon>Pseudomonadati</taxon>
        <taxon>Bacteroidota</taxon>
        <taxon>Cytophagia</taxon>
        <taxon>Cytophagales</taxon>
        <taxon>Fulvivirgaceae</taxon>
        <taxon>Fulvivirga</taxon>
    </lineage>
</organism>
<evidence type="ECO:0000313" key="3">
    <source>
        <dbReference type="EMBL" id="ELR72023.1"/>
    </source>
</evidence>
<dbReference type="SMART" id="SM00829">
    <property type="entry name" value="PKS_ER"/>
    <property type="match status" value="1"/>
</dbReference>
<dbReference type="Gene3D" id="3.40.50.720">
    <property type="entry name" value="NAD(P)-binding Rossmann-like Domain"/>
    <property type="match status" value="1"/>
</dbReference>
<dbReference type="PANTHER" id="PTHR11695">
    <property type="entry name" value="ALCOHOL DEHYDROGENASE RELATED"/>
    <property type="match status" value="1"/>
</dbReference>
<feature type="transmembrane region" description="Helical" evidence="1">
    <location>
        <begin position="152"/>
        <end position="172"/>
    </location>
</feature>
<dbReference type="InterPro" id="IPR011032">
    <property type="entry name" value="GroES-like_sf"/>
</dbReference>
<name>L8JUW5_9BACT</name>
<evidence type="ECO:0000256" key="1">
    <source>
        <dbReference type="SAM" id="Phobius"/>
    </source>
</evidence>
<dbReference type="InterPro" id="IPR036291">
    <property type="entry name" value="NAD(P)-bd_dom_sf"/>
</dbReference>
<dbReference type="OrthoDB" id="648910at2"/>
<dbReference type="Proteomes" id="UP000011135">
    <property type="component" value="Unassembled WGS sequence"/>
</dbReference>
<keyword evidence="4" id="KW-1185">Reference proteome</keyword>
<feature type="transmembrane region" description="Helical" evidence="1">
    <location>
        <begin position="236"/>
        <end position="256"/>
    </location>
</feature>
<dbReference type="EMBL" id="AMZN01000029">
    <property type="protein sequence ID" value="ELR72023.1"/>
    <property type="molecule type" value="Genomic_DNA"/>
</dbReference>
<dbReference type="CDD" id="cd08267">
    <property type="entry name" value="MDR1"/>
    <property type="match status" value="1"/>
</dbReference>